<accession>X1E6L9</accession>
<name>X1E6L9_9ZZZZ</name>
<dbReference type="AlphaFoldDB" id="X1E6L9"/>
<organism evidence="1">
    <name type="scientific">marine sediment metagenome</name>
    <dbReference type="NCBI Taxonomy" id="412755"/>
    <lineage>
        <taxon>unclassified sequences</taxon>
        <taxon>metagenomes</taxon>
        <taxon>ecological metagenomes</taxon>
    </lineage>
</organism>
<proteinExistence type="predicted"/>
<reference evidence="1" key="1">
    <citation type="journal article" date="2014" name="Front. Microbiol.">
        <title>High frequency of phylogenetically diverse reductive dehalogenase-homologous genes in deep subseafloor sedimentary metagenomes.</title>
        <authorList>
            <person name="Kawai M."/>
            <person name="Futagami T."/>
            <person name="Toyoda A."/>
            <person name="Takaki Y."/>
            <person name="Nishi S."/>
            <person name="Hori S."/>
            <person name="Arai W."/>
            <person name="Tsubouchi T."/>
            <person name="Morono Y."/>
            <person name="Uchiyama I."/>
            <person name="Ito T."/>
            <person name="Fujiyama A."/>
            <person name="Inagaki F."/>
            <person name="Takami H."/>
        </authorList>
    </citation>
    <scope>NUCLEOTIDE SEQUENCE</scope>
    <source>
        <strain evidence="1">Expedition CK06-06</strain>
    </source>
</reference>
<evidence type="ECO:0000313" key="1">
    <source>
        <dbReference type="EMBL" id="GAH04308.1"/>
    </source>
</evidence>
<comment type="caution">
    <text evidence="1">The sequence shown here is derived from an EMBL/GenBank/DDBJ whole genome shotgun (WGS) entry which is preliminary data.</text>
</comment>
<dbReference type="EMBL" id="BART01024470">
    <property type="protein sequence ID" value="GAH04308.1"/>
    <property type="molecule type" value="Genomic_DNA"/>
</dbReference>
<sequence>FPPGVNITAALFPANTVVDINWRIRELPGSPA</sequence>
<protein>
    <submittedName>
        <fullName evidence="1">Uncharacterized protein</fullName>
    </submittedName>
</protein>
<feature type="non-terminal residue" evidence="1">
    <location>
        <position position="1"/>
    </location>
</feature>
<gene>
    <name evidence="1" type="ORF">S01H4_44189</name>
</gene>